<proteinExistence type="predicted"/>
<gene>
    <name evidence="1" type="ORF">EV655_101169</name>
</gene>
<dbReference type="EMBL" id="SLWW01000001">
    <property type="protein sequence ID" value="TCO74012.1"/>
    <property type="molecule type" value="Genomic_DNA"/>
</dbReference>
<sequence length="252" mass="25304">MGGLDRLNSKLAKLKGADAEDDQIVTGATEGIIAALLAEIEETILPRDMVLTNERGEQALLVVVGRRVVHLEAPGGPVSGVADAEDDPAARLIAAFTGPFRTFLDQAREISIDAMRPHHRVDPTEIGCSVETLAAAITAVGTDEAAEIDPVTAGLGHAVAGLRLAGGEIVARTGDPALVTRLEGLAGGGAAGLGQVAAGGASCTLLGPAGDGGLILVRIEARGEAALILAPAAARAGLIALCRTAVPSADRS</sequence>
<dbReference type="AlphaFoldDB" id="A0A4R2KMX1"/>
<name>A0A4R2KMX1_9RHOB</name>
<keyword evidence="2" id="KW-1185">Reference proteome</keyword>
<accession>A0A4R2KMX1</accession>
<dbReference type="Proteomes" id="UP000295142">
    <property type="component" value="Unassembled WGS sequence"/>
</dbReference>
<comment type="caution">
    <text evidence="1">The sequence shown here is derived from an EMBL/GenBank/DDBJ whole genome shotgun (WGS) entry which is preliminary data.</text>
</comment>
<evidence type="ECO:0000313" key="2">
    <source>
        <dbReference type="Proteomes" id="UP000295142"/>
    </source>
</evidence>
<organism evidence="1 2">
    <name type="scientific">Rhodovulum euryhalinum</name>
    <dbReference type="NCBI Taxonomy" id="35805"/>
    <lineage>
        <taxon>Bacteria</taxon>
        <taxon>Pseudomonadati</taxon>
        <taxon>Pseudomonadota</taxon>
        <taxon>Alphaproteobacteria</taxon>
        <taxon>Rhodobacterales</taxon>
        <taxon>Paracoccaceae</taxon>
        <taxon>Rhodovulum</taxon>
    </lineage>
</organism>
<reference evidence="1 2" key="1">
    <citation type="submission" date="2019-03" db="EMBL/GenBank/DDBJ databases">
        <title>Genomic Encyclopedia of Type Strains, Phase IV (KMG-IV): sequencing the most valuable type-strain genomes for metagenomic binning, comparative biology and taxonomic classification.</title>
        <authorList>
            <person name="Goeker M."/>
        </authorList>
    </citation>
    <scope>NUCLEOTIDE SEQUENCE [LARGE SCALE GENOMIC DNA]</scope>
    <source>
        <strain evidence="1 2">DSM 4868</strain>
    </source>
</reference>
<protein>
    <submittedName>
        <fullName evidence="1">Uncharacterized protein</fullName>
    </submittedName>
</protein>
<evidence type="ECO:0000313" key="1">
    <source>
        <dbReference type="EMBL" id="TCO74012.1"/>
    </source>
</evidence>